<gene>
    <name evidence="1" type="ORF">GCM10011320_21600</name>
</gene>
<sequence length="221" mass="23815">MFQLRQDIPRNPERAQKMNRAVLALLAALVLPACSTITEGASQGLLVATDPPGARCEVRHRGETIATIEQTPATVVVHKSPYDITVDCTRPGYFPGAAVVNSEMDNRTYGNLIIGGGIGLIVDASTGAWNQYPRAVRIRMTPQLGVGAMAGTGSVDFASRINAVERRAATAIATAQRNCARRRDESCVTEIEAIEARRNVERLALYADLRLRNPSSAVPAF</sequence>
<dbReference type="Proteomes" id="UP000661507">
    <property type="component" value="Unassembled WGS sequence"/>
</dbReference>
<keyword evidence="2" id="KW-1185">Reference proteome</keyword>
<dbReference type="RefSeq" id="WP_188967066.1">
    <property type="nucleotide sequence ID" value="NZ_BMKW01000005.1"/>
</dbReference>
<organism evidence="1 2">
    <name type="scientific">Neoroseomonas lacus</name>
    <dbReference type="NCBI Taxonomy" id="287609"/>
    <lineage>
        <taxon>Bacteria</taxon>
        <taxon>Pseudomonadati</taxon>
        <taxon>Pseudomonadota</taxon>
        <taxon>Alphaproteobacteria</taxon>
        <taxon>Acetobacterales</taxon>
        <taxon>Acetobacteraceae</taxon>
        <taxon>Neoroseomonas</taxon>
    </lineage>
</organism>
<reference evidence="1" key="1">
    <citation type="journal article" date="2014" name="Int. J. Syst. Evol. Microbiol.">
        <title>Complete genome sequence of Corynebacterium casei LMG S-19264T (=DSM 44701T), isolated from a smear-ripened cheese.</title>
        <authorList>
            <consortium name="US DOE Joint Genome Institute (JGI-PGF)"/>
            <person name="Walter F."/>
            <person name="Albersmeier A."/>
            <person name="Kalinowski J."/>
            <person name="Ruckert C."/>
        </authorList>
    </citation>
    <scope>NUCLEOTIDE SEQUENCE</scope>
    <source>
        <strain evidence="1">CGMCC 1.3617</strain>
    </source>
</reference>
<comment type="caution">
    <text evidence="1">The sequence shown here is derived from an EMBL/GenBank/DDBJ whole genome shotgun (WGS) entry which is preliminary data.</text>
</comment>
<evidence type="ECO:0000313" key="2">
    <source>
        <dbReference type="Proteomes" id="UP000661507"/>
    </source>
</evidence>
<accession>A0A917NNR7</accession>
<reference evidence="1" key="2">
    <citation type="submission" date="2020-09" db="EMBL/GenBank/DDBJ databases">
        <authorList>
            <person name="Sun Q."/>
            <person name="Zhou Y."/>
        </authorList>
    </citation>
    <scope>NUCLEOTIDE SEQUENCE</scope>
    <source>
        <strain evidence="1">CGMCC 1.3617</strain>
    </source>
</reference>
<name>A0A917NNR7_9PROT</name>
<dbReference type="EMBL" id="BMKW01000005">
    <property type="protein sequence ID" value="GGJ14017.1"/>
    <property type="molecule type" value="Genomic_DNA"/>
</dbReference>
<evidence type="ECO:0000313" key="1">
    <source>
        <dbReference type="EMBL" id="GGJ14017.1"/>
    </source>
</evidence>
<protein>
    <submittedName>
        <fullName evidence="1">Uncharacterized protein</fullName>
    </submittedName>
</protein>
<dbReference type="AlphaFoldDB" id="A0A917NNR7"/>
<proteinExistence type="predicted"/>